<gene>
    <name evidence="1" type="ORF">R1flu_021568</name>
</gene>
<evidence type="ECO:0000313" key="2">
    <source>
        <dbReference type="Proteomes" id="UP001605036"/>
    </source>
</evidence>
<dbReference type="PANTHER" id="PTHR33116">
    <property type="entry name" value="REVERSE TRANSCRIPTASE ZINC-BINDING DOMAIN-CONTAINING PROTEIN-RELATED-RELATED"/>
    <property type="match status" value="1"/>
</dbReference>
<sequence length="173" mass="20100">MTLLKTREAENKLHGLRLQDQKCSLHNLFADDSGLMLQALEENSDELKNAIATYETISSARLNISKSTIIPVAMRDTPSWLHHIGCYVAKEGDVIRYLGFPIGWKITETQQWDYILERIQRKLGSWTFWMLSFMGCMVLMKHVFKAMPNHIFTCLTQTLKALDRLEAICRRFF</sequence>
<evidence type="ECO:0008006" key="3">
    <source>
        <dbReference type="Google" id="ProtNLM"/>
    </source>
</evidence>
<evidence type="ECO:0000313" key="1">
    <source>
        <dbReference type="EMBL" id="KAL2653440.1"/>
    </source>
</evidence>
<keyword evidence="2" id="KW-1185">Reference proteome</keyword>
<name>A0ABD1ZQ30_9MARC</name>
<dbReference type="EMBL" id="JBHFFA010000001">
    <property type="protein sequence ID" value="KAL2653440.1"/>
    <property type="molecule type" value="Genomic_DNA"/>
</dbReference>
<proteinExistence type="predicted"/>
<organism evidence="1 2">
    <name type="scientific">Riccia fluitans</name>
    <dbReference type="NCBI Taxonomy" id="41844"/>
    <lineage>
        <taxon>Eukaryota</taxon>
        <taxon>Viridiplantae</taxon>
        <taxon>Streptophyta</taxon>
        <taxon>Embryophyta</taxon>
        <taxon>Marchantiophyta</taxon>
        <taxon>Marchantiopsida</taxon>
        <taxon>Marchantiidae</taxon>
        <taxon>Marchantiales</taxon>
        <taxon>Ricciaceae</taxon>
        <taxon>Riccia</taxon>
    </lineage>
</organism>
<dbReference type="Proteomes" id="UP001605036">
    <property type="component" value="Unassembled WGS sequence"/>
</dbReference>
<dbReference type="PANTHER" id="PTHR33116:SF86">
    <property type="entry name" value="REVERSE TRANSCRIPTASE DOMAIN-CONTAINING PROTEIN"/>
    <property type="match status" value="1"/>
</dbReference>
<comment type="caution">
    <text evidence="1">The sequence shown here is derived from an EMBL/GenBank/DDBJ whole genome shotgun (WGS) entry which is preliminary data.</text>
</comment>
<accession>A0ABD1ZQ30</accession>
<protein>
    <recommendedName>
        <fullName evidence="3">Reverse transcriptase domain-containing protein</fullName>
    </recommendedName>
</protein>
<dbReference type="AlphaFoldDB" id="A0ABD1ZQ30"/>
<reference evidence="1 2" key="1">
    <citation type="submission" date="2024-09" db="EMBL/GenBank/DDBJ databases">
        <title>Chromosome-scale assembly of Riccia fluitans.</title>
        <authorList>
            <person name="Paukszto L."/>
            <person name="Sawicki J."/>
            <person name="Karawczyk K."/>
            <person name="Piernik-Szablinska J."/>
            <person name="Szczecinska M."/>
            <person name="Mazdziarz M."/>
        </authorList>
    </citation>
    <scope>NUCLEOTIDE SEQUENCE [LARGE SCALE GENOMIC DNA]</scope>
    <source>
        <strain evidence="1">Rf_01</strain>
        <tissue evidence="1">Aerial parts of the thallus</tissue>
    </source>
</reference>